<dbReference type="OrthoDB" id="9790567at2"/>
<dbReference type="STRING" id="89093.SAMN04488558_10710"/>
<keyword evidence="1" id="KW-1133">Transmembrane helix</keyword>
<dbReference type="Proteomes" id="UP000198833">
    <property type="component" value="Unassembled WGS sequence"/>
</dbReference>
<feature type="transmembrane region" description="Helical" evidence="1">
    <location>
        <begin position="20"/>
        <end position="42"/>
    </location>
</feature>
<proteinExistence type="predicted"/>
<dbReference type="PANTHER" id="PTHR42903:SF1">
    <property type="entry name" value="INNER MEMBRANE PROTEIN YCCF"/>
    <property type="match status" value="1"/>
</dbReference>
<dbReference type="AlphaFoldDB" id="A0A1H9EE65"/>
<dbReference type="NCBIfam" id="NF008740">
    <property type="entry name" value="PRK11770.1-2"/>
    <property type="match status" value="1"/>
</dbReference>
<dbReference type="InterPro" id="IPR031308">
    <property type="entry name" value="UCP028777"/>
</dbReference>
<feature type="transmembrane region" description="Helical" evidence="1">
    <location>
        <begin position="87"/>
        <end position="112"/>
    </location>
</feature>
<feature type="domain" description="Inner membrane component" evidence="2">
    <location>
        <begin position="66"/>
        <end position="115"/>
    </location>
</feature>
<dbReference type="Pfam" id="PF03733">
    <property type="entry name" value="YccF"/>
    <property type="match status" value="2"/>
</dbReference>
<protein>
    <submittedName>
        <fullName evidence="3">Uncharacterized membrane protein YccF, DUF307 family</fullName>
    </submittedName>
</protein>
<dbReference type="InterPro" id="IPR052937">
    <property type="entry name" value="Inner_membrane_protein"/>
</dbReference>
<reference evidence="3 4" key="1">
    <citation type="submission" date="2016-10" db="EMBL/GenBank/DDBJ databases">
        <authorList>
            <person name="de Groot N.N."/>
        </authorList>
    </citation>
    <scope>NUCLEOTIDE SEQUENCE [LARGE SCALE GENOMIC DNA]</scope>
    <source>
        <strain evidence="3 4">DSM 15695</strain>
    </source>
</reference>
<dbReference type="PANTHER" id="PTHR42903">
    <property type="entry name" value="INNER MEMBRANE PROTEIN YCCF"/>
    <property type="match status" value="1"/>
</dbReference>
<gene>
    <name evidence="3" type="ORF">SAMN04488558_10710</name>
</gene>
<evidence type="ECO:0000313" key="4">
    <source>
        <dbReference type="Proteomes" id="UP000198833"/>
    </source>
</evidence>
<keyword evidence="1" id="KW-0812">Transmembrane</keyword>
<keyword evidence="1" id="KW-0472">Membrane</keyword>
<dbReference type="PIRSF" id="PIRSF028777">
    <property type="entry name" value="UCP028777"/>
    <property type="match status" value="1"/>
</dbReference>
<dbReference type="EMBL" id="FOEN01000007">
    <property type="protein sequence ID" value="SEQ23857.1"/>
    <property type="molecule type" value="Genomic_DNA"/>
</dbReference>
<dbReference type="InterPro" id="IPR005185">
    <property type="entry name" value="YccF"/>
</dbReference>
<organism evidence="3 4">
    <name type="scientific">Ignavigranum ruoffiae</name>
    <dbReference type="NCBI Taxonomy" id="89093"/>
    <lineage>
        <taxon>Bacteria</taxon>
        <taxon>Bacillati</taxon>
        <taxon>Bacillota</taxon>
        <taxon>Bacilli</taxon>
        <taxon>Lactobacillales</taxon>
        <taxon>Aerococcaceae</taxon>
        <taxon>Ignavigranum</taxon>
    </lineage>
</organism>
<evidence type="ECO:0000259" key="2">
    <source>
        <dbReference type="Pfam" id="PF03733"/>
    </source>
</evidence>
<dbReference type="RefSeq" id="WP_092571947.1">
    <property type="nucleotide sequence ID" value="NZ_CALUDV010000003.1"/>
</dbReference>
<dbReference type="GO" id="GO:0005886">
    <property type="term" value="C:plasma membrane"/>
    <property type="evidence" value="ECO:0007669"/>
    <property type="project" value="TreeGrafter"/>
</dbReference>
<accession>A0A1H9EE65</accession>
<name>A0A1H9EE65_9LACT</name>
<evidence type="ECO:0000256" key="1">
    <source>
        <dbReference type="SAM" id="Phobius"/>
    </source>
</evidence>
<evidence type="ECO:0000313" key="3">
    <source>
        <dbReference type="EMBL" id="SEQ23857.1"/>
    </source>
</evidence>
<feature type="transmembrane region" description="Helical" evidence="1">
    <location>
        <begin position="62"/>
        <end position="81"/>
    </location>
</feature>
<sequence length="131" mass="14467">MNLLANLIWLIFGGLFDALAWFIIGLLWSITIIGLPIGIQCFKLARLHFWPFGKRVIYSPQVSSLILNILWLCFGGIPIALAELASGVVLCLTIIGIPFGIQQFKLSVLALMPFGAKVVRSSEYYVAVERG</sequence>
<feature type="domain" description="Inner membrane component" evidence="2">
    <location>
        <begin position="4"/>
        <end position="54"/>
    </location>
</feature>
<keyword evidence="4" id="KW-1185">Reference proteome</keyword>